<gene>
    <name evidence="1" type="ORF">CPOL0286_LOCUS14891</name>
</gene>
<dbReference type="AlphaFoldDB" id="A0A7S4MXL7"/>
<evidence type="ECO:0008006" key="2">
    <source>
        <dbReference type="Google" id="ProtNLM"/>
    </source>
</evidence>
<protein>
    <recommendedName>
        <fullName evidence="2">BRCT domain-containing protein</fullName>
    </recommendedName>
</protein>
<name>A0A7S4MXL7_9EUKA</name>
<sequence length="224" mass="24409">MPKRKSESSGPLSGRRVACGAPLVYFEDGRGSYYLTCPALKHIVESHGGSFQSGPANSVTDIFLLGDVSKEVTNGVDSWTGCPKQIAFAEQQFCTAKEKRHVPLEVHQSLSSFVRAYNLEDAAEPELLWAFTNSHNSPPPEGRKKNFMSIGNTCVATDYEKSIGITSGYSRGRYVLHTTGFWPDRDTLLEMHARYSKPKGPPAGKVKPADTVQLASTAAVLVVD</sequence>
<evidence type="ECO:0000313" key="1">
    <source>
        <dbReference type="EMBL" id="CAE2251875.1"/>
    </source>
</evidence>
<reference evidence="1" key="1">
    <citation type="submission" date="2021-01" db="EMBL/GenBank/DDBJ databases">
        <authorList>
            <person name="Corre E."/>
            <person name="Pelletier E."/>
            <person name="Niang G."/>
            <person name="Scheremetjew M."/>
            <person name="Finn R."/>
            <person name="Kale V."/>
            <person name="Holt S."/>
            <person name="Cochrane G."/>
            <person name="Meng A."/>
            <person name="Brown T."/>
            <person name="Cohen L."/>
        </authorList>
    </citation>
    <scope>NUCLEOTIDE SEQUENCE</scope>
    <source>
        <strain evidence="1">UIO037</strain>
    </source>
</reference>
<accession>A0A7S4MXL7</accession>
<proteinExistence type="predicted"/>
<organism evidence="1">
    <name type="scientific">Prymnesium polylepis</name>
    <dbReference type="NCBI Taxonomy" id="72548"/>
    <lineage>
        <taxon>Eukaryota</taxon>
        <taxon>Haptista</taxon>
        <taxon>Haptophyta</taxon>
        <taxon>Prymnesiophyceae</taxon>
        <taxon>Prymnesiales</taxon>
        <taxon>Prymnesiaceae</taxon>
        <taxon>Prymnesium</taxon>
    </lineage>
</organism>
<dbReference type="EMBL" id="HBKO01032664">
    <property type="protein sequence ID" value="CAE2251875.1"/>
    <property type="molecule type" value="Transcribed_RNA"/>
</dbReference>